<evidence type="ECO:0000313" key="2">
    <source>
        <dbReference type="EMBL" id="TQD36303.1"/>
    </source>
</evidence>
<feature type="transmembrane region" description="Helical" evidence="1">
    <location>
        <begin position="7"/>
        <end position="24"/>
    </location>
</feature>
<accession>A0A507ZIE2</accession>
<name>A0A507ZIE2_9FLAO</name>
<comment type="caution">
    <text evidence="2">The sequence shown here is derived from an EMBL/GenBank/DDBJ whole genome shotgun (WGS) entry which is preliminary data.</text>
</comment>
<protein>
    <submittedName>
        <fullName evidence="2">DUF3810 domain-containing protein</fullName>
    </submittedName>
</protein>
<feature type="transmembrane region" description="Helical" evidence="1">
    <location>
        <begin position="86"/>
        <end position="108"/>
    </location>
</feature>
<keyword evidence="3" id="KW-1185">Reference proteome</keyword>
<evidence type="ECO:0000313" key="3">
    <source>
        <dbReference type="Proteomes" id="UP000317169"/>
    </source>
</evidence>
<dbReference type="Proteomes" id="UP000317169">
    <property type="component" value="Unassembled WGS sequence"/>
</dbReference>
<sequence length="355" mass="41687">MKRYTHFILAILLPIQIGLISYLAEFPELVETYYSNGIYPYLSKFLRYGLGWIPFSVGDFLYAFLVISILRWLIKRFKTRFKKPKQWILEALATLSVLYFCFHLFWGFNYYRLPLHRSLQIRKEYTNEQLFNLAERLVEKTNAMHEALSKNDSLAVNYTFKNHEIRKMAENGYDTIALRFPKLAYNPKSVKPSLFSIPLSYMGFNGYLNPLTNEAQVNNQMPKFKLPSTTSHEIGHQIGFAKENEANFMACLTTMHHPNPYFRYAGYTFALKYCLSETYVADKCKTENLIAALHPGVLENYKEVQKFWQEHQNPLEPFFKLFYSGYLKANNQPEGMQSYNYVVALLVNYYEGKSL</sequence>
<dbReference type="InterPro" id="IPR024294">
    <property type="entry name" value="DUF3810"/>
</dbReference>
<dbReference type="EMBL" id="VIAR01000011">
    <property type="protein sequence ID" value="TQD36303.1"/>
    <property type="molecule type" value="Genomic_DNA"/>
</dbReference>
<keyword evidence="1" id="KW-0812">Transmembrane</keyword>
<feature type="transmembrane region" description="Helical" evidence="1">
    <location>
        <begin position="52"/>
        <end position="74"/>
    </location>
</feature>
<gene>
    <name evidence="2" type="ORF">FKR84_10865</name>
</gene>
<keyword evidence="1" id="KW-1133">Transmembrane helix</keyword>
<dbReference type="RefSeq" id="WP_141422332.1">
    <property type="nucleotide sequence ID" value="NZ_VIAR01000011.1"/>
</dbReference>
<organism evidence="2 3">
    <name type="scientific">Haloflavibacter putidus</name>
    <dbReference type="NCBI Taxonomy" id="2576776"/>
    <lineage>
        <taxon>Bacteria</taxon>
        <taxon>Pseudomonadati</taxon>
        <taxon>Bacteroidota</taxon>
        <taxon>Flavobacteriia</taxon>
        <taxon>Flavobacteriales</taxon>
        <taxon>Flavobacteriaceae</taxon>
        <taxon>Haloflavibacter</taxon>
    </lineage>
</organism>
<reference evidence="2 3" key="1">
    <citation type="submission" date="2019-06" db="EMBL/GenBank/DDBJ databases">
        <title>Flavibacter putida gen. nov., sp. nov., a novel marine bacterium of the family Flavobacteriaceae isolated from coastal seawater.</title>
        <authorList>
            <person name="Feng X."/>
        </authorList>
    </citation>
    <scope>NUCLEOTIDE SEQUENCE [LARGE SCALE GENOMIC DNA]</scope>
    <source>
        <strain evidence="2 3">PLHSN227</strain>
    </source>
</reference>
<dbReference type="OrthoDB" id="1048788at2"/>
<evidence type="ECO:0000256" key="1">
    <source>
        <dbReference type="SAM" id="Phobius"/>
    </source>
</evidence>
<keyword evidence="1" id="KW-0472">Membrane</keyword>
<dbReference type="Pfam" id="PF12725">
    <property type="entry name" value="DUF3810"/>
    <property type="match status" value="1"/>
</dbReference>
<dbReference type="AlphaFoldDB" id="A0A507ZIE2"/>
<proteinExistence type="predicted"/>